<dbReference type="Gene3D" id="3.40.50.12580">
    <property type="match status" value="1"/>
</dbReference>
<protein>
    <submittedName>
        <fullName evidence="2">CDP-glycerol glycerophosphotransferase family protein</fullName>
    </submittedName>
</protein>
<reference evidence="3" key="1">
    <citation type="journal article" date="2019" name="Int. J. Syst. Evol. Microbiol.">
        <title>The Global Catalogue of Microorganisms (GCM) 10K type strain sequencing project: providing services to taxonomists for standard genome sequencing and annotation.</title>
        <authorList>
            <consortium name="The Broad Institute Genomics Platform"/>
            <consortium name="The Broad Institute Genome Sequencing Center for Infectious Disease"/>
            <person name="Wu L."/>
            <person name="Ma J."/>
        </authorList>
    </citation>
    <scope>NUCLEOTIDE SEQUENCE [LARGE SCALE GENOMIC DNA]</scope>
    <source>
        <strain evidence="3">JCM 19015</strain>
    </source>
</reference>
<gene>
    <name evidence="2" type="ORF">GCM10025783_13300</name>
</gene>
<dbReference type="InterPro" id="IPR043148">
    <property type="entry name" value="TagF_C"/>
</dbReference>
<proteinExistence type="predicted"/>
<organism evidence="2 3">
    <name type="scientific">Amnibacterium soli</name>
    <dbReference type="NCBI Taxonomy" id="1282736"/>
    <lineage>
        <taxon>Bacteria</taxon>
        <taxon>Bacillati</taxon>
        <taxon>Actinomycetota</taxon>
        <taxon>Actinomycetes</taxon>
        <taxon>Micrococcales</taxon>
        <taxon>Microbacteriaceae</taxon>
        <taxon>Amnibacterium</taxon>
    </lineage>
</organism>
<keyword evidence="3" id="KW-1185">Reference proteome</keyword>
<evidence type="ECO:0000256" key="1">
    <source>
        <dbReference type="SAM" id="MobiDB-lite"/>
    </source>
</evidence>
<evidence type="ECO:0000313" key="2">
    <source>
        <dbReference type="EMBL" id="GAA4743112.1"/>
    </source>
</evidence>
<dbReference type="Pfam" id="PF04464">
    <property type="entry name" value="Glyphos_transf"/>
    <property type="match status" value="1"/>
</dbReference>
<sequence length="444" mass="47578">MLVVSGHPAKLRQGARPSDRPLDTLGRMPRTLHGLRRRAQSAGIRALRRSRFFPRSMVDRLGEEAGYADRGLDARIMLFFPGPPDQLYQLLPWLPTLEAVDAAHGVVVVCQDSRVAEALRARTSVRAITFSRYGALDGVLARSDVALALYVGHASANFECLRFASLLHAYIGHGDSDKGVSASNQLKAYDAVFAPGQAAVDRIHARLMRFDAERRCVVVGQPTTLSAPPAEGPAPGERTTVLYAPTWEGAQPSVAYSSVLTHGLPLVESLLADARYRVIYRPHPLIGVTSGDYAGANAAVLNAVRQAGADHRVIAADDEPLEATFARADVLVCDVSAVATAWLPALRPLVVTKPAGPAAVSADSGMLARVRRLAPEEAGRAPALLAEELAAEGGRTVLEELVAYYLSPYWPDRSIERFVAICGEFVAERDRLRSALVAAGATGT</sequence>
<dbReference type="Proteomes" id="UP001500121">
    <property type="component" value="Unassembled WGS sequence"/>
</dbReference>
<dbReference type="EMBL" id="BAABLP010000002">
    <property type="protein sequence ID" value="GAA4743112.1"/>
    <property type="molecule type" value="Genomic_DNA"/>
</dbReference>
<evidence type="ECO:0000313" key="3">
    <source>
        <dbReference type="Proteomes" id="UP001500121"/>
    </source>
</evidence>
<accession>A0ABP8Z0A8</accession>
<feature type="region of interest" description="Disordered" evidence="1">
    <location>
        <begin position="1"/>
        <end position="27"/>
    </location>
</feature>
<name>A0ABP8Z0A8_9MICO</name>
<comment type="caution">
    <text evidence="2">The sequence shown here is derived from an EMBL/GenBank/DDBJ whole genome shotgun (WGS) entry which is preliminary data.</text>
</comment>
<dbReference type="InterPro" id="IPR007554">
    <property type="entry name" value="Glycerophosphate_synth"/>
</dbReference>